<gene>
    <name evidence="3" type="ORF">C5Y96_14545</name>
</gene>
<dbReference type="InterPro" id="IPR016161">
    <property type="entry name" value="Ald_DH/histidinol_DH"/>
</dbReference>
<evidence type="ECO:0000259" key="2">
    <source>
        <dbReference type="Pfam" id="PF00171"/>
    </source>
</evidence>
<dbReference type="InterPro" id="IPR016160">
    <property type="entry name" value="Ald_DH_CS_CYS"/>
</dbReference>
<dbReference type="InterPro" id="IPR015590">
    <property type="entry name" value="Aldehyde_DH_dom"/>
</dbReference>
<dbReference type="EMBL" id="PUIA01000038">
    <property type="protein sequence ID" value="PQO30681.1"/>
    <property type="molecule type" value="Genomic_DNA"/>
</dbReference>
<dbReference type="PROSITE" id="PS00070">
    <property type="entry name" value="ALDEHYDE_DEHYDR_CYS"/>
    <property type="match status" value="1"/>
</dbReference>
<dbReference type="AlphaFoldDB" id="A0A2S8FES5"/>
<dbReference type="CDD" id="cd07129">
    <property type="entry name" value="ALDH_KGSADH"/>
    <property type="match status" value="1"/>
</dbReference>
<dbReference type="GO" id="GO:0016620">
    <property type="term" value="F:oxidoreductase activity, acting on the aldehyde or oxo group of donors, NAD or NADP as acceptor"/>
    <property type="evidence" value="ECO:0007669"/>
    <property type="project" value="InterPro"/>
</dbReference>
<dbReference type="InterPro" id="IPR044151">
    <property type="entry name" value="ALDH_KGSADH"/>
</dbReference>
<dbReference type="Proteomes" id="UP000240009">
    <property type="component" value="Unassembled WGS sequence"/>
</dbReference>
<evidence type="ECO:0000313" key="4">
    <source>
        <dbReference type="Proteomes" id="UP000240009"/>
    </source>
</evidence>
<dbReference type="Gene3D" id="3.40.605.10">
    <property type="entry name" value="Aldehyde Dehydrogenase, Chain A, domain 1"/>
    <property type="match status" value="1"/>
</dbReference>
<dbReference type="Gene3D" id="3.40.309.10">
    <property type="entry name" value="Aldehyde Dehydrogenase, Chain A, domain 2"/>
    <property type="match status" value="1"/>
</dbReference>
<dbReference type="OrthoDB" id="9770537at2"/>
<reference evidence="3 4" key="1">
    <citation type="submission" date="2018-02" db="EMBL/GenBank/DDBJ databases">
        <title>Comparative genomes isolates from brazilian mangrove.</title>
        <authorList>
            <person name="Araujo J.E."/>
            <person name="Taketani R.G."/>
            <person name="Silva M.C.P."/>
            <person name="Loureco M.V."/>
            <person name="Andreote F.D."/>
        </authorList>
    </citation>
    <scope>NUCLEOTIDE SEQUENCE [LARGE SCALE GENOMIC DNA]</scope>
    <source>
        <strain evidence="3 4">HEX-2 MGV</strain>
    </source>
</reference>
<name>A0A2S8FES5_9BACT</name>
<evidence type="ECO:0000256" key="1">
    <source>
        <dbReference type="ARBA" id="ARBA00023002"/>
    </source>
</evidence>
<dbReference type="SUPFAM" id="SSF53720">
    <property type="entry name" value="ALDH-like"/>
    <property type="match status" value="1"/>
</dbReference>
<dbReference type="RefSeq" id="WP_105354648.1">
    <property type="nucleotide sequence ID" value="NZ_PUIA01000038.1"/>
</dbReference>
<protein>
    <submittedName>
        <fullName evidence="3">Ketoglutarate semialdehyde dehydrogenase</fullName>
    </submittedName>
</protein>
<dbReference type="PANTHER" id="PTHR43353:SF3">
    <property type="entry name" value="ALDEHYDE DEHYDROGENASE-RELATED"/>
    <property type="match status" value="1"/>
</dbReference>
<dbReference type="Pfam" id="PF00171">
    <property type="entry name" value="Aldedh"/>
    <property type="match status" value="1"/>
</dbReference>
<dbReference type="InterPro" id="IPR016163">
    <property type="entry name" value="Ald_DH_C"/>
</dbReference>
<proteinExistence type="predicted"/>
<keyword evidence="1" id="KW-0560">Oxidoreductase</keyword>
<dbReference type="InterPro" id="IPR050740">
    <property type="entry name" value="Aldehyde_DH_Superfamily"/>
</dbReference>
<dbReference type="InterPro" id="IPR016162">
    <property type="entry name" value="Ald_DH_N"/>
</dbReference>
<evidence type="ECO:0000313" key="3">
    <source>
        <dbReference type="EMBL" id="PQO30681.1"/>
    </source>
</evidence>
<dbReference type="PANTHER" id="PTHR43353">
    <property type="entry name" value="SUCCINATE-SEMIALDEHYDE DEHYDROGENASE, MITOCHONDRIAL"/>
    <property type="match status" value="1"/>
</dbReference>
<sequence>MAAEQVLIGGKWRDAEYNETFQAENPATKQALPQQYPISTWNDVDEALTAAATAFQEMRGMAVEKLELFLNRFAELLDQSKQAICELANVESGLPVSPRLLDVEMPRTINQLRLAAAAAVDGSWRAATIDTAAGIRSYFAGIGPVAVFGPNNFPLAFSGASGGDFAAAIAAGNPVIVKANPAQPGTTRELVKIAHQAADESGLPPAAVQLIYHMANEDGLKFVADPRLGAIGFTGSKTAGLKLKEAADKVGKPIYLEMSSVNPVVILPGALAERGDALVGEFQTSCLMAAGQFCTNPGLVILLDDDQSAKFIEAVKGGFAKAPSGTLLTKGVEAGLTQNLKVLIDAGADVEASGSGDGSSQGYTCPNTLLSTTAEKFLADAEVFQTEAFGNCSLIVKAKNLAEICLVIDSLEGNLTGTIYSDTAGGDDPAYDQVAHHLRPKVGRLINDKMPTGVAVSTAMNHGGPFPATGHPVFTAVGIPASIHRFAMLQCFDNVRPNRLPRELRDENPTGKTWRLVNGAWTQDSIG</sequence>
<feature type="domain" description="Aldehyde dehydrogenase" evidence="2">
    <location>
        <begin position="12"/>
        <end position="423"/>
    </location>
</feature>
<organism evidence="3 4">
    <name type="scientific">Blastopirellula marina</name>
    <dbReference type="NCBI Taxonomy" id="124"/>
    <lineage>
        <taxon>Bacteria</taxon>
        <taxon>Pseudomonadati</taxon>
        <taxon>Planctomycetota</taxon>
        <taxon>Planctomycetia</taxon>
        <taxon>Pirellulales</taxon>
        <taxon>Pirellulaceae</taxon>
        <taxon>Blastopirellula</taxon>
    </lineage>
</organism>
<accession>A0A2S8FES5</accession>
<comment type="caution">
    <text evidence="3">The sequence shown here is derived from an EMBL/GenBank/DDBJ whole genome shotgun (WGS) entry which is preliminary data.</text>
</comment>